<dbReference type="PIRSF" id="PIRSF017066">
    <property type="entry name" value="FlaD_arch_prd"/>
    <property type="match status" value="1"/>
</dbReference>
<dbReference type="AlphaFoldDB" id="F8AMQ3"/>
<keyword evidence="5" id="KW-0969">Cilium</keyword>
<dbReference type="STRING" id="647113.Metok_0913"/>
<dbReference type="OrthoDB" id="121879at2157"/>
<dbReference type="InterPro" id="IPR052494">
    <property type="entry name" value="Flagella_assembly_related"/>
</dbReference>
<name>F8AMQ3_METOI</name>
<keyword evidence="5" id="KW-0966">Cell projection</keyword>
<keyword evidence="6" id="KW-1185">Reference proteome</keyword>
<sequence length="340" mass="39771">MVSETELYSSSTLEDYLTEDELEEYLENLKTKIPSFIVELLKNNLKNRRLTKNQLDRIVHRVTDLYLGKKPEDKKAEELTAKINDLSNKLDALMKVAAISSATKVSEDIKKELTDIEGDEEVKTENLEDMVEDNEKTDNVNEKTDVMEKDDECKLITEDLDEEEQAHGELETSETEKKEEKKFEEKEHIEEEKTENSKNVPIIEEEVINMPTDLTGMHDKKYNLEELPEDTISTMLVFKWLEFLISRVGLSNLIDILDYYNSLGWISEKVANRLIKISKNMKYLNEEFRKPMDKMISEDHIVSLLYIEKLAGRPIPIDELESMDREINRIRKWAEELQSI</sequence>
<accession>F8AMQ3</accession>
<organism evidence="5 6">
    <name type="scientific">Methanothermococcus okinawensis (strain DSM 14208 / JCM 11175 / IH1)</name>
    <dbReference type="NCBI Taxonomy" id="647113"/>
    <lineage>
        <taxon>Archaea</taxon>
        <taxon>Methanobacteriati</taxon>
        <taxon>Methanobacteriota</taxon>
        <taxon>Methanomada group</taxon>
        <taxon>Methanococci</taxon>
        <taxon>Methanococcales</taxon>
        <taxon>Methanococcaceae</taxon>
        <taxon>Methanothermococcus</taxon>
    </lineage>
</organism>
<evidence type="ECO:0000256" key="1">
    <source>
        <dbReference type="ARBA" id="ARBA00004618"/>
    </source>
</evidence>
<dbReference type="eggNOG" id="arCOG02964">
    <property type="taxonomic scope" value="Archaea"/>
</dbReference>
<evidence type="ECO:0000313" key="5">
    <source>
        <dbReference type="EMBL" id="AEH06884.1"/>
    </source>
</evidence>
<feature type="compositionally biased region" description="Basic and acidic residues" evidence="3">
    <location>
        <begin position="165"/>
        <end position="196"/>
    </location>
</feature>
<feature type="region of interest" description="Disordered" evidence="3">
    <location>
        <begin position="162"/>
        <end position="198"/>
    </location>
</feature>
<gene>
    <name evidence="5" type="ordered locus">Metok_0913</name>
</gene>
<feature type="domain" description="Archaeal flagella protein FlaD/E" evidence="4">
    <location>
        <begin position="220"/>
        <end position="312"/>
    </location>
</feature>
<evidence type="ECO:0000256" key="3">
    <source>
        <dbReference type="SAM" id="MobiDB-lite"/>
    </source>
</evidence>
<dbReference type="InterPro" id="IPR006752">
    <property type="entry name" value="Arch_fla_DE"/>
</dbReference>
<dbReference type="RefSeq" id="WP_013867068.1">
    <property type="nucleotide sequence ID" value="NC_015636.1"/>
</dbReference>
<dbReference type="GeneID" id="10773063"/>
<dbReference type="GO" id="GO:0097589">
    <property type="term" value="C:archaeal-type flagellum"/>
    <property type="evidence" value="ECO:0007669"/>
    <property type="project" value="UniProtKB-SubCell"/>
</dbReference>
<dbReference type="PANTHER" id="PTHR40698:SF1">
    <property type="entry name" value="FLAGELLA-RELATED PROTEIN D-RELATED"/>
    <property type="match status" value="1"/>
</dbReference>
<dbReference type="EMBL" id="CP002792">
    <property type="protein sequence ID" value="AEH06884.1"/>
    <property type="molecule type" value="Genomic_DNA"/>
</dbReference>
<reference evidence="5" key="1">
    <citation type="submission" date="2011-05" db="EMBL/GenBank/DDBJ databases">
        <title>Complete sequence of chromosome of Methanothermococcus okinawensis IH1.</title>
        <authorList>
            <consortium name="US DOE Joint Genome Institute"/>
            <person name="Lucas S."/>
            <person name="Han J."/>
            <person name="Lapidus A."/>
            <person name="Cheng J.-F."/>
            <person name="Goodwin L."/>
            <person name="Pitluck S."/>
            <person name="Peters L."/>
            <person name="Mikhailova N."/>
            <person name="Held B."/>
            <person name="Han C."/>
            <person name="Tapia R."/>
            <person name="Land M."/>
            <person name="Hauser L."/>
            <person name="Kyrpides N."/>
            <person name="Ivanova N."/>
            <person name="Pagani I."/>
            <person name="Sieprawska-Lupa M."/>
            <person name="Takai K."/>
            <person name="Miyazaki J."/>
            <person name="Whitman W."/>
            <person name="Woyke T."/>
        </authorList>
    </citation>
    <scope>NUCLEOTIDE SEQUENCE</scope>
    <source>
        <strain evidence="5">IH1</strain>
    </source>
</reference>
<dbReference type="Proteomes" id="UP000009296">
    <property type="component" value="Chromosome"/>
</dbReference>
<dbReference type="Pfam" id="PF04659">
    <property type="entry name" value="Arch_fla_DE"/>
    <property type="match status" value="1"/>
</dbReference>
<dbReference type="GO" id="GO:0097588">
    <property type="term" value="P:archaeal or bacterial-type flagellum-dependent cell motility"/>
    <property type="evidence" value="ECO:0007669"/>
    <property type="project" value="InterPro"/>
</dbReference>
<keyword evidence="2" id="KW-0974">Archaeal flagellum</keyword>
<keyword evidence="5" id="KW-0282">Flagellum</keyword>
<evidence type="ECO:0000313" key="6">
    <source>
        <dbReference type="Proteomes" id="UP000009296"/>
    </source>
</evidence>
<dbReference type="HOGENOM" id="CLU_047519_0_0_2"/>
<dbReference type="KEGG" id="mok:Metok_0913"/>
<dbReference type="PANTHER" id="PTHR40698">
    <property type="entry name" value="FLAGELLA-RELATED PROTEIN E-RELATED-RELATED"/>
    <property type="match status" value="1"/>
</dbReference>
<protein>
    <submittedName>
        <fullName evidence="5">Flagella protein</fullName>
    </submittedName>
</protein>
<proteinExistence type="predicted"/>
<evidence type="ECO:0000259" key="4">
    <source>
        <dbReference type="Pfam" id="PF04659"/>
    </source>
</evidence>
<evidence type="ECO:0000256" key="2">
    <source>
        <dbReference type="ARBA" id="ARBA00022440"/>
    </source>
</evidence>
<comment type="subcellular location">
    <subcellularLocation>
        <location evidence="1">Archaeal flagellum</location>
    </subcellularLocation>
</comment>
<dbReference type="InterPro" id="IPR016682">
    <property type="entry name" value="FlaD_prd_arc"/>
</dbReference>